<feature type="non-terminal residue" evidence="1">
    <location>
        <position position="1"/>
    </location>
</feature>
<dbReference type="Proteomes" id="UP001233999">
    <property type="component" value="Unassembled WGS sequence"/>
</dbReference>
<proteinExistence type="predicted"/>
<feature type="non-terminal residue" evidence="1">
    <location>
        <position position="78"/>
    </location>
</feature>
<sequence length="78" mass="9435">LIILILFTGFRCQLEFINLHKILKKIIFLRNIFYHHFLLSHKLNPINEMEDLRLTKQYRLNKSITVPIDILTVYLILL</sequence>
<keyword evidence="2" id="KW-1185">Reference proteome</keyword>
<reference evidence="1" key="2">
    <citation type="submission" date="2023-05" db="EMBL/GenBank/DDBJ databases">
        <authorList>
            <person name="Fouks B."/>
        </authorList>
    </citation>
    <scope>NUCLEOTIDE SEQUENCE</scope>
    <source>
        <strain evidence="1">Stay&amp;Tobe</strain>
        <tissue evidence="1">Testes</tissue>
    </source>
</reference>
<reference evidence="1" key="1">
    <citation type="journal article" date="2023" name="IScience">
        <title>Live-bearing cockroach genome reveals convergent evolutionary mechanisms linked to viviparity in insects and beyond.</title>
        <authorList>
            <person name="Fouks B."/>
            <person name="Harrison M.C."/>
            <person name="Mikhailova A.A."/>
            <person name="Marchal E."/>
            <person name="English S."/>
            <person name="Carruthers M."/>
            <person name="Jennings E.C."/>
            <person name="Chiamaka E.L."/>
            <person name="Frigard R.A."/>
            <person name="Pippel M."/>
            <person name="Attardo G.M."/>
            <person name="Benoit J.B."/>
            <person name="Bornberg-Bauer E."/>
            <person name="Tobe S.S."/>
        </authorList>
    </citation>
    <scope>NUCLEOTIDE SEQUENCE</scope>
    <source>
        <strain evidence="1">Stay&amp;Tobe</strain>
    </source>
</reference>
<name>A0AAD8AFR8_DIPPU</name>
<evidence type="ECO:0000313" key="2">
    <source>
        <dbReference type="Proteomes" id="UP001233999"/>
    </source>
</evidence>
<comment type="caution">
    <text evidence="1">The sequence shown here is derived from an EMBL/GenBank/DDBJ whole genome shotgun (WGS) entry which is preliminary data.</text>
</comment>
<dbReference type="EMBL" id="JASPKZ010001579">
    <property type="protein sequence ID" value="KAJ9597885.1"/>
    <property type="molecule type" value="Genomic_DNA"/>
</dbReference>
<gene>
    <name evidence="1" type="ORF">L9F63_011251</name>
</gene>
<dbReference type="AlphaFoldDB" id="A0AAD8AFR8"/>
<organism evidence="1 2">
    <name type="scientific">Diploptera punctata</name>
    <name type="common">Pacific beetle cockroach</name>
    <dbReference type="NCBI Taxonomy" id="6984"/>
    <lineage>
        <taxon>Eukaryota</taxon>
        <taxon>Metazoa</taxon>
        <taxon>Ecdysozoa</taxon>
        <taxon>Arthropoda</taxon>
        <taxon>Hexapoda</taxon>
        <taxon>Insecta</taxon>
        <taxon>Pterygota</taxon>
        <taxon>Neoptera</taxon>
        <taxon>Polyneoptera</taxon>
        <taxon>Dictyoptera</taxon>
        <taxon>Blattodea</taxon>
        <taxon>Blaberoidea</taxon>
        <taxon>Blaberidae</taxon>
        <taxon>Diplopterinae</taxon>
        <taxon>Diploptera</taxon>
    </lineage>
</organism>
<accession>A0AAD8AFR8</accession>
<evidence type="ECO:0000313" key="1">
    <source>
        <dbReference type="EMBL" id="KAJ9597885.1"/>
    </source>
</evidence>
<protein>
    <submittedName>
        <fullName evidence="1">Uncharacterized protein</fullName>
    </submittedName>
</protein>